<sequence length="164" mass="19033">MSRLDFTEILSEEYNLLPAQLNKRLLCYLNCVFKCLMANNYNFGQKVSELDQRSVLTDSDLDEILILCKLFSPDKLLNKCFFEDDSKSAANFENKTLPVNNFPDLNIPDILSIGDGSWNVISVLFIGKRFLQENYHQPMNFYRNRISNIETRKHETTNTCCSIL</sequence>
<evidence type="ECO:0000313" key="1">
    <source>
        <dbReference type="EMBL" id="CAG2237527.1"/>
    </source>
</evidence>
<name>A0A8S3U9M4_MYTED</name>
<keyword evidence="2" id="KW-1185">Reference proteome</keyword>
<protein>
    <submittedName>
        <fullName evidence="1">Uncharacterized protein</fullName>
    </submittedName>
</protein>
<gene>
    <name evidence="1" type="ORF">MEDL_49938</name>
</gene>
<evidence type="ECO:0000313" key="2">
    <source>
        <dbReference type="Proteomes" id="UP000683360"/>
    </source>
</evidence>
<comment type="caution">
    <text evidence="1">The sequence shown here is derived from an EMBL/GenBank/DDBJ whole genome shotgun (WGS) entry which is preliminary data.</text>
</comment>
<accession>A0A8S3U9M4</accession>
<reference evidence="1" key="1">
    <citation type="submission" date="2021-03" db="EMBL/GenBank/DDBJ databases">
        <authorList>
            <person name="Bekaert M."/>
        </authorList>
    </citation>
    <scope>NUCLEOTIDE SEQUENCE</scope>
</reference>
<dbReference type="Proteomes" id="UP000683360">
    <property type="component" value="Unassembled WGS sequence"/>
</dbReference>
<dbReference type="AlphaFoldDB" id="A0A8S3U9M4"/>
<proteinExistence type="predicted"/>
<organism evidence="1 2">
    <name type="scientific">Mytilus edulis</name>
    <name type="common">Blue mussel</name>
    <dbReference type="NCBI Taxonomy" id="6550"/>
    <lineage>
        <taxon>Eukaryota</taxon>
        <taxon>Metazoa</taxon>
        <taxon>Spiralia</taxon>
        <taxon>Lophotrochozoa</taxon>
        <taxon>Mollusca</taxon>
        <taxon>Bivalvia</taxon>
        <taxon>Autobranchia</taxon>
        <taxon>Pteriomorphia</taxon>
        <taxon>Mytilida</taxon>
        <taxon>Mytiloidea</taxon>
        <taxon>Mytilidae</taxon>
        <taxon>Mytilinae</taxon>
        <taxon>Mytilus</taxon>
    </lineage>
</organism>
<dbReference type="EMBL" id="CAJPWZ010002390">
    <property type="protein sequence ID" value="CAG2237527.1"/>
    <property type="molecule type" value="Genomic_DNA"/>
</dbReference>